<comment type="subcellular location">
    <subcellularLocation>
        <location evidence="7">Cell membrane</location>
        <topology evidence="7">Multi-pass membrane protein</topology>
    </subcellularLocation>
</comment>
<keyword evidence="4 7" id="KW-0812">Transmembrane</keyword>
<gene>
    <name evidence="7 8" type="primary">lgt</name>
    <name evidence="8" type="ORF">E3J95_03960</name>
</gene>
<feature type="transmembrane region" description="Helical" evidence="7">
    <location>
        <begin position="196"/>
        <end position="215"/>
    </location>
</feature>
<feature type="transmembrane region" description="Helical" evidence="7">
    <location>
        <begin position="13"/>
        <end position="33"/>
    </location>
</feature>
<evidence type="ECO:0000256" key="2">
    <source>
        <dbReference type="ARBA" id="ARBA00022475"/>
    </source>
</evidence>
<dbReference type="AlphaFoldDB" id="A0A523QJ17"/>
<evidence type="ECO:0000313" key="9">
    <source>
        <dbReference type="Proteomes" id="UP000320781"/>
    </source>
</evidence>
<dbReference type="EC" id="2.5.1.145" evidence="7"/>
<feature type="transmembrane region" description="Helical" evidence="7">
    <location>
        <begin position="165"/>
        <end position="184"/>
    </location>
</feature>
<evidence type="ECO:0000256" key="5">
    <source>
        <dbReference type="ARBA" id="ARBA00022989"/>
    </source>
</evidence>
<dbReference type="GO" id="GO:0008961">
    <property type="term" value="F:phosphatidylglycerol-prolipoprotein diacylglyceryl transferase activity"/>
    <property type="evidence" value="ECO:0007669"/>
    <property type="project" value="UniProtKB-UniRule"/>
</dbReference>
<evidence type="ECO:0000313" key="8">
    <source>
        <dbReference type="EMBL" id="TES85633.1"/>
    </source>
</evidence>
<accession>A0A523QJ17</accession>
<evidence type="ECO:0000256" key="1">
    <source>
        <dbReference type="ARBA" id="ARBA00007150"/>
    </source>
</evidence>
<comment type="pathway">
    <text evidence="7">Protein modification; lipoprotein biosynthesis (diacylglyceryl transfer).</text>
</comment>
<reference evidence="8 9" key="1">
    <citation type="submission" date="2019-03" db="EMBL/GenBank/DDBJ databases">
        <title>Metabolic potential of uncultured bacteria and archaea associated with petroleum seepage in deep-sea sediments.</title>
        <authorList>
            <person name="Dong X."/>
            <person name="Hubert C."/>
        </authorList>
    </citation>
    <scope>NUCLEOTIDE SEQUENCE [LARGE SCALE GENOMIC DNA]</scope>
    <source>
        <strain evidence="8">E44_bin92</strain>
    </source>
</reference>
<comment type="caution">
    <text evidence="8">The sequence shown here is derived from an EMBL/GenBank/DDBJ whole genome shotgun (WGS) entry which is preliminary data.</text>
</comment>
<dbReference type="UniPathway" id="UPA00664"/>
<dbReference type="GO" id="GO:0005886">
    <property type="term" value="C:plasma membrane"/>
    <property type="evidence" value="ECO:0007669"/>
    <property type="project" value="UniProtKB-SubCell"/>
</dbReference>
<keyword evidence="6 7" id="KW-0472">Membrane</keyword>
<evidence type="ECO:0000256" key="3">
    <source>
        <dbReference type="ARBA" id="ARBA00022679"/>
    </source>
</evidence>
<feature type="transmembrane region" description="Helical" evidence="7">
    <location>
        <begin position="221"/>
        <end position="244"/>
    </location>
</feature>
<dbReference type="PANTHER" id="PTHR30589:SF0">
    <property type="entry name" value="PHOSPHATIDYLGLYCEROL--PROLIPOPROTEIN DIACYLGLYCERYL TRANSFERASE"/>
    <property type="match status" value="1"/>
</dbReference>
<dbReference type="Proteomes" id="UP000320781">
    <property type="component" value="Unassembled WGS sequence"/>
</dbReference>
<comment type="function">
    <text evidence="7">Catalyzes the transfer of the diacylglyceryl group from phosphatidylglycerol to the sulfhydryl group of the N-terminal cysteine of a prolipoprotein, the first step in the formation of mature lipoproteins.</text>
</comment>
<dbReference type="InterPro" id="IPR001640">
    <property type="entry name" value="Lgt"/>
</dbReference>
<feature type="binding site" evidence="7">
    <location>
        <position position="130"/>
    </location>
    <ligand>
        <name>a 1,2-diacyl-sn-glycero-3-phospho-(1'-sn-glycerol)</name>
        <dbReference type="ChEBI" id="CHEBI:64716"/>
    </ligand>
</feature>
<comment type="similarity">
    <text evidence="1 7">Belongs to the Lgt family.</text>
</comment>
<dbReference type="PANTHER" id="PTHR30589">
    <property type="entry name" value="PROLIPOPROTEIN DIACYLGLYCERYL TRANSFERASE"/>
    <property type="match status" value="1"/>
</dbReference>
<feature type="transmembrane region" description="Helical" evidence="7">
    <location>
        <begin position="45"/>
        <end position="67"/>
    </location>
</feature>
<organism evidence="8 9">
    <name type="scientific">Aerophobetes bacterium</name>
    <dbReference type="NCBI Taxonomy" id="2030807"/>
    <lineage>
        <taxon>Bacteria</taxon>
        <taxon>Candidatus Aerophobota</taxon>
    </lineage>
</organism>
<dbReference type="NCBIfam" id="TIGR00544">
    <property type="entry name" value="lgt"/>
    <property type="match status" value="1"/>
</dbReference>
<evidence type="ECO:0000256" key="6">
    <source>
        <dbReference type="ARBA" id="ARBA00023136"/>
    </source>
</evidence>
<keyword evidence="5 7" id="KW-1133">Transmembrane helix</keyword>
<sequence>MYPVLLRIGTFTIHTYGFLIALGLAAGATLFIYQGKRCGLKEETLLGFCFWVIISGIVGARLSYVVSEIGWFLRNPGRIILFWQGGLALQGGVLFAALGALYYTHRHRLSFWRLADIAAPSIALGISIGRVGCFFNGCCYGKPWVLGFIFPGSSPAGRAFPHQPIIPTQLISSVNLLVILLILTVFRRQGRWRGQLFPFFLLSYSVHRFGIEFLRGDHLPIFLHLTLAQLASIFMIILALGMVWKRKAR</sequence>
<dbReference type="Pfam" id="PF01790">
    <property type="entry name" value="LGT"/>
    <property type="match status" value="1"/>
</dbReference>
<proteinExistence type="inferred from homology"/>
<evidence type="ECO:0000256" key="4">
    <source>
        <dbReference type="ARBA" id="ARBA00022692"/>
    </source>
</evidence>
<protein>
    <recommendedName>
        <fullName evidence="7">Phosphatidylglycerol--prolipoprotein diacylglyceryl transferase</fullName>
        <ecNumber evidence="7">2.5.1.145</ecNumber>
    </recommendedName>
</protein>
<dbReference type="EMBL" id="SOKU01000192">
    <property type="protein sequence ID" value="TES85633.1"/>
    <property type="molecule type" value="Genomic_DNA"/>
</dbReference>
<comment type="catalytic activity">
    <reaction evidence="7">
        <text>L-cysteinyl-[prolipoprotein] + a 1,2-diacyl-sn-glycero-3-phospho-(1'-sn-glycerol) = an S-1,2-diacyl-sn-glyceryl-L-cysteinyl-[prolipoprotein] + sn-glycerol 1-phosphate + H(+)</text>
        <dbReference type="Rhea" id="RHEA:56712"/>
        <dbReference type="Rhea" id="RHEA-COMP:14679"/>
        <dbReference type="Rhea" id="RHEA-COMP:14680"/>
        <dbReference type="ChEBI" id="CHEBI:15378"/>
        <dbReference type="ChEBI" id="CHEBI:29950"/>
        <dbReference type="ChEBI" id="CHEBI:57685"/>
        <dbReference type="ChEBI" id="CHEBI:64716"/>
        <dbReference type="ChEBI" id="CHEBI:140658"/>
        <dbReference type="EC" id="2.5.1.145"/>
    </reaction>
</comment>
<keyword evidence="3 7" id="KW-0808">Transferase</keyword>
<name>A0A523QJ17_UNCAE</name>
<dbReference type="GO" id="GO:0042158">
    <property type="term" value="P:lipoprotein biosynthetic process"/>
    <property type="evidence" value="ECO:0007669"/>
    <property type="project" value="UniProtKB-UniRule"/>
</dbReference>
<keyword evidence="2 7" id="KW-1003">Cell membrane</keyword>
<dbReference type="HAMAP" id="MF_01147">
    <property type="entry name" value="Lgt"/>
    <property type="match status" value="1"/>
</dbReference>
<keyword evidence="8" id="KW-0449">Lipoprotein</keyword>
<feature type="transmembrane region" description="Helical" evidence="7">
    <location>
        <begin position="79"/>
        <end position="102"/>
    </location>
</feature>
<evidence type="ECO:0000256" key="7">
    <source>
        <dbReference type="HAMAP-Rule" id="MF_01147"/>
    </source>
</evidence>